<dbReference type="GeneID" id="90766185"/>
<gene>
    <name evidence="3" type="ORF">E0E05_02660</name>
</gene>
<dbReference type="Pfam" id="PF14347">
    <property type="entry name" value="DUF4399"/>
    <property type="match status" value="1"/>
</dbReference>
<evidence type="ECO:0000313" key="4">
    <source>
        <dbReference type="Proteomes" id="UP000293719"/>
    </source>
</evidence>
<dbReference type="OrthoDB" id="531568at2"/>
<dbReference type="KEGG" id="rpod:E0E05_02660"/>
<evidence type="ECO:0000259" key="2">
    <source>
        <dbReference type="Pfam" id="PF14347"/>
    </source>
</evidence>
<reference evidence="3 4" key="1">
    <citation type="journal article" date="2017" name="Int. J. Syst. Evol. Microbiol.">
        <title>Roseitalea porphyridii gen. nov., sp. nov., isolated from a red alga, and reclassification of Hoeflea suaedae Chung et al. 2013 as Pseudohoeflea suaedae gen. nov., comb. nov.</title>
        <authorList>
            <person name="Hyeon J.W."/>
            <person name="Jeong S.E."/>
            <person name="Baek K."/>
            <person name="Jeon C.O."/>
        </authorList>
    </citation>
    <scope>NUCLEOTIDE SEQUENCE [LARGE SCALE GENOMIC DNA]</scope>
    <source>
        <strain evidence="3 4">MA7-20</strain>
    </source>
</reference>
<dbReference type="AlphaFoldDB" id="A0A4P6UX08"/>
<sequence>MIKQLSLAIPLAAACLAPAFAQQTPAPENAEVYFIAPEDGATVQAPVTVLFGLRNAGVAPAGVEMEGTLHHHLFVNRAPFGEDDAAMNIPSDDNHRHFGGGQTQTTLDLEPGEHTLQLVGGDHNHIPHDPPVVSDVITITVE</sequence>
<dbReference type="InterPro" id="IPR025512">
    <property type="entry name" value="DUF4399"/>
</dbReference>
<evidence type="ECO:0000256" key="1">
    <source>
        <dbReference type="SAM" id="SignalP"/>
    </source>
</evidence>
<dbReference type="PROSITE" id="PS51257">
    <property type="entry name" value="PROKAR_LIPOPROTEIN"/>
    <property type="match status" value="1"/>
</dbReference>
<dbReference type="RefSeq" id="WP_131615307.1">
    <property type="nucleotide sequence ID" value="NZ_CP036532.1"/>
</dbReference>
<dbReference type="Proteomes" id="UP000293719">
    <property type="component" value="Chromosome"/>
</dbReference>
<organism evidence="3 4">
    <name type="scientific">Roseitalea porphyridii</name>
    <dbReference type="NCBI Taxonomy" id="1852022"/>
    <lineage>
        <taxon>Bacteria</taxon>
        <taxon>Pseudomonadati</taxon>
        <taxon>Pseudomonadota</taxon>
        <taxon>Alphaproteobacteria</taxon>
        <taxon>Hyphomicrobiales</taxon>
        <taxon>Ahrensiaceae</taxon>
        <taxon>Roseitalea</taxon>
    </lineage>
</organism>
<accession>A0A4P6UX08</accession>
<name>A0A4P6UX08_9HYPH</name>
<feature type="domain" description="DUF4399" evidence="2">
    <location>
        <begin position="49"/>
        <end position="142"/>
    </location>
</feature>
<keyword evidence="4" id="KW-1185">Reference proteome</keyword>
<evidence type="ECO:0000313" key="3">
    <source>
        <dbReference type="EMBL" id="QBK29592.1"/>
    </source>
</evidence>
<protein>
    <submittedName>
        <fullName evidence="3">DUF4399 domain-containing protein</fullName>
    </submittedName>
</protein>
<keyword evidence="1" id="KW-0732">Signal</keyword>
<proteinExistence type="predicted"/>
<feature type="signal peptide" evidence="1">
    <location>
        <begin position="1"/>
        <end position="21"/>
    </location>
</feature>
<feature type="chain" id="PRO_5020393384" evidence="1">
    <location>
        <begin position="22"/>
        <end position="142"/>
    </location>
</feature>
<dbReference type="EMBL" id="CP036532">
    <property type="protein sequence ID" value="QBK29592.1"/>
    <property type="molecule type" value="Genomic_DNA"/>
</dbReference>